<dbReference type="PANTHER" id="PTHR31047">
    <property type="entry name" value="MEIOTICALLY UP-REGULATED GENE 157 PROTEIN"/>
    <property type="match status" value="1"/>
</dbReference>
<dbReference type="Pfam" id="PF06824">
    <property type="entry name" value="Glyco_hydro_125"/>
    <property type="match status" value="1"/>
</dbReference>
<dbReference type="AlphaFoldDB" id="A0AAN4W210"/>
<proteinExistence type="predicted"/>
<dbReference type="PANTHER" id="PTHR31047:SF0">
    <property type="entry name" value="MEIOTICALLY UP-REGULATED GENE 157 PROTEIN"/>
    <property type="match status" value="1"/>
</dbReference>
<dbReference type="SUPFAM" id="SSF48208">
    <property type="entry name" value="Six-hairpin glycosidases"/>
    <property type="match status" value="1"/>
</dbReference>
<dbReference type="InterPro" id="IPR008928">
    <property type="entry name" value="6-hairpin_glycosidase_sf"/>
</dbReference>
<dbReference type="SMART" id="SM01149">
    <property type="entry name" value="DUF1237"/>
    <property type="match status" value="1"/>
</dbReference>
<dbReference type="EMBL" id="BQKE01000002">
    <property type="protein sequence ID" value="GJM63060.1"/>
    <property type="molecule type" value="Genomic_DNA"/>
</dbReference>
<evidence type="ECO:0000313" key="1">
    <source>
        <dbReference type="EMBL" id="GJM63060.1"/>
    </source>
</evidence>
<dbReference type="GO" id="GO:0005975">
    <property type="term" value="P:carbohydrate metabolic process"/>
    <property type="evidence" value="ECO:0007669"/>
    <property type="project" value="InterPro"/>
</dbReference>
<comment type="caution">
    <text evidence="1">The sequence shown here is derived from an EMBL/GenBank/DDBJ whole genome shotgun (WGS) entry which is preliminary data.</text>
</comment>
<evidence type="ECO:0000313" key="2">
    <source>
        <dbReference type="Proteomes" id="UP001310022"/>
    </source>
</evidence>
<dbReference type="InterPro" id="IPR008313">
    <property type="entry name" value="GH125"/>
</dbReference>
<dbReference type="PIRSF" id="PIRSF028846">
    <property type="entry name" value="UCP028846"/>
    <property type="match status" value="1"/>
</dbReference>
<dbReference type="InterPro" id="IPR012341">
    <property type="entry name" value="6hp_glycosidase-like_sf"/>
</dbReference>
<keyword evidence="2" id="KW-1185">Reference proteome</keyword>
<reference evidence="1 2" key="1">
    <citation type="submission" date="2021-12" db="EMBL/GenBank/DDBJ databases">
        <title>Genome sequencing of bacteria with rrn-lacking chromosome and rrn-plasmid.</title>
        <authorList>
            <person name="Anda M."/>
            <person name="Iwasaki W."/>
        </authorList>
    </citation>
    <scope>NUCLEOTIDE SEQUENCE [LARGE SCALE GENOMIC DNA]</scope>
    <source>
        <strain evidence="1 2">NBRC 15940</strain>
    </source>
</reference>
<dbReference type="Gene3D" id="1.50.10.10">
    <property type="match status" value="1"/>
</dbReference>
<dbReference type="PROSITE" id="PS51318">
    <property type="entry name" value="TAT"/>
    <property type="match status" value="1"/>
</dbReference>
<sequence>MTLMAHFFYSMNRRTFVKNAGLSTGLLSIAPHFAWAKEEKFVSQRPKVADRKFTSKAVEKAIKTFKKACKDEELAWMFENCFPNTLDTTVDFSMIDGKPDTFVITGDINAMWLRDSTAQVWPYLPFCQEDEQLKLMIHGLINRQTKCILIDPYANAFNKGKEGSHWENDFTEMKPELHERKWEIDSLCYAMRLSHGYWKATGDPQPFDDQWETSITYILRTFREQQRKEGIGPYSFMRKTQKQEDTVPLWGAGAPVNPVGLICSIFRPSDDATVFPFLIPSNYFAVNELRNTAGMLRHIRKNESLAIACEELADEVAEALRKYARTDIPGVGEVIPFEIDGFVNRLLMDDGNIPSCLSLPYLGAIDQKDPLYLRTRDFLLSEKNPYFAKGKAGEGITGPHVGKDYIWPMAIVMRAMTSNSDQEIAFCLDMLKNTHAGTGFMHETFHKDDAQNFTRSWFAWANTLFGELIWDLYLEKPALVHCKK</sequence>
<dbReference type="InterPro" id="IPR006311">
    <property type="entry name" value="TAT_signal"/>
</dbReference>
<gene>
    <name evidence="1" type="ORF">PEDI_36120</name>
</gene>
<name>A0AAN4W210_9BACT</name>
<accession>A0AAN4W210</accession>
<dbReference type="Proteomes" id="UP001310022">
    <property type="component" value="Unassembled WGS sequence"/>
</dbReference>
<organism evidence="1 2">
    <name type="scientific">Persicobacter diffluens</name>
    <dbReference type="NCBI Taxonomy" id="981"/>
    <lineage>
        <taxon>Bacteria</taxon>
        <taxon>Pseudomonadati</taxon>
        <taxon>Bacteroidota</taxon>
        <taxon>Cytophagia</taxon>
        <taxon>Cytophagales</taxon>
        <taxon>Persicobacteraceae</taxon>
        <taxon>Persicobacter</taxon>
    </lineage>
</organism>
<protein>
    <submittedName>
        <fullName evidence="1">Meiotically up-regulated protein</fullName>
    </submittedName>
</protein>